<sequence length="230" mass="25179">MICVCMQFVWRNSPPIPLGNSSRVLHIFAHGSLPEHGPGRSRDPFSLPILADEIPAPNREVSRKQTIPCFHGQTASGHRHLIDPVGYSTVGALGPRPRAGTWRCKRVLVQEQHFVPPNSQVTRLCSRRISSSAYPPPHSPVGSAASSRRAKNTLHRNLGSEDGDTQMCNTWCPSIQDGSILATKEKLMTSDESCVSWSQDDGQCPGPQSMDFWPTGGGRLAQISRFFLAA</sequence>
<dbReference type="AlphaFoldDB" id="A0A8K0JI86"/>
<keyword evidence="3" id="KW-1185">Reference proteome</keyword>
<evidence type="ECO:0000256" key="1">
    <source>
        <dbReference type="SAM" id="MobiDB-lite"/>
    </source>
</evidence>
<protein>
    <submittedName>
        <fullName evidence="2">Uncharacterized protein</fullName>
    </submittedName>
</protein>
<reference evidence="2" key="1">
    <citation type="submission" date="2020-04" db="EMBL/GenBank/DDBJ databases">
        <title>Analysis of mating type loci in Filobasidium floriforme.</title>
        <authorList>
            <person name="Nowrousian M."/>
        </authorList>
    </citation>
    <scope>NUCLEOTIDE SEQUENCE</scope>
    <source>
        <strain evidence="2">CBS 6242</strain>
    </source>
</reference>
<organism evidence="2 3">
    <name type="scientific">Filobasidium floriforme</name>
    <dbReference type="NCBI Taxonomy" id="5210"/>
    <lineage>
        <taxon>Eukaryota</taxon>
        <taxon>Fungi</taxon>
        <taxon>Dikarya</taxon>
        <taxon>Basidiomycota</taxon>
        <taxon>Agaricomycotina</taxon>
        <taxon>Tremellomycetes</taxon>
        <taxon>Filobasidiales</taxon>
        <taxon>Filobasidiaceae</taxon>
        <taxon>Filobasidium</taxon>
    </lineage>
</organism>
<comment type="caution">
    <text evidence="2">The sequence shown here is derived from an EMBL/GenBank/DDBJ whole genome shotgun (WGS) entry which is preliminary data.</text>
</comment>
<evidence type="ECO:0000313" key="2">
    <source>
        <dbReference type="EMBL" id="KAG7530805.1"/>
    </source>
</evidence>
<dbReference type="EMBL" id="JABELV010000108">
    <property type="protein sequence ID" value="KAG7530805.1"/>
    <property type="molecule type" value="Genomic_DNA"/>
</dbReference>
<dbReference type="Proteomes" id="UP000812966">
    <property type="component" value="Unassembled WGS sequence"/>
</dbReference>
<feature type="region of interest" description="Disordered" evidence="1">
    <location>
        <begin position="131"/>
        <end position="150"/>
    </location>
</feature>
<evidence type="ECO:0000313" key="3">
    <source>
        <dbReference type="Proteomes" id="UP000812966"/>
    </source>
</evidence>
<gene>
    <name evidence="2" type="ORF">FFLO_04784</name>
</gene>
<proteinExistence type="predicted"/>
<accession>A0A8K0JI86</accession>
<name>A0A8K0JI86_9TREE</name>